<dbReference type="PANTHER" id="PTHR47326:SF1">
    <property type="entry name" value="HTH PSQ-TYPE DOMAIN-CONTAINING PROTEIN"/>
    <property type="match status" value="1"/>
</dbReference>
<evidence type="ECO:0008006" key="2">
    <source>
        <dbReference type="Google" id="ProtNLM"/>
    </source>
</evidence>
<dbReference type="PANTHER" id="PTHR47326">
    <property type="entry name" value="TRANSPOSABLE ELEMENT TC3 TRANSPOSASE-LIKE PROTEIN"/>
    <property type="match status" value="1"/>
</dbReference>
<accession>A0A8D8ZGI6</accession>
<organism evidence="1">
    <name type="scientific">Cacopsylla melanoneura</name>
    <dbReference type="NCBI Taxonomy" id="428564"/>
    <lineage>
        <taxon>Eukaryota</taxon>
        <taxon>Metazoa</taxon>
        <taxon>Ecdysozoa</taxon>
        <taxon>Arthropoda</taxon>
        <taxon>Hexapoda</taxon>
        <taxon>Insecta</taxon>
        <taxon>Pterygota</taxon>
        <taxon>Neoptera</taxon>
        <taxon>Paraneoptera</taxon>
        <taxon>Hemiptera</taxon>
        <taxon>Sternorrhyncha</taxon>
        <taxon>Psylloidea</taxon>
        <taxon>Psyllidae</taxon>
        <taxon>Psyllinae</taxon>
        <taxon>Cacopsylla</taxon>
    </lineage>
</organism>
<dbReference type="AlphaFoldDB" id="A0A8D8ZGI6"/>
<sequence length="146" mass="17218">MTQPLARDRYQRTSMCRTRPFGEHENLFYPFHLQRVQGLLERDFEPRVQFCRWALVQLATVLNFLSSVLFTDEANFNRDGITNFHNNHIWATENPHGMVQKKTHQQTFSFNVWAGIIGDTLLGPYSDTERVLTYDQIKTSIKRKPE</sequence>
<proteinExistence type="predicted"/>
<protein>
    <recommendedName>
        <fullName evidence="2">Transposase</fullName>
    </recommendedName>
</protein>
<name>A0A8D8ZGI6_9HEMI</name>
<dbReference type="InterPro" id="IPR036397">
    <property type="entry name" value="RNaseH_sf"/>
</dbReference>
<evidence type="ECO:0000313" key="1">
    <source>
        <dbReference type="EMBL" id="CAG6747032.1"/>
    </source>
</evidence>
<dbReference type="GO" id="GO:0003676">
    <property type="term" value="F:nucleic acid binding"/>
    <property type="evidence" value="ECO:0007669"/>
    <property type="project" value="InterPro"/>
</dbReference>
<dbReference type="Gene3D" id="3.30.420.10">
    <property type="entry name" value="Ribonuclease H-like superfamily/Ribonuclease H"/>
    <property type="match status" value="1"/>
</dbReference>
<dbReference type="EMBL" id="HBUF01512548">
    <property type="protein sequence ID" value="CAG6747032.1"/>
    <property type="molecule type" value="Transcribed_RNA"/>
</dbReference>
<reference evidence="1" key="1">
    <citation type="submission" date="2021-05" db="EMBL/GenBank/DDBJ databases">
        <authorList>
            <person name="Alioto T."/>
            <person name="Alioto T."/>
            <person name="Gomez Garrido J."/>
        </authorList>
    </citation>
    <scope>NUCLEOTIDE SEQUENCE</scope>
</reference>